<protein>
    <recommendedName>
        <fullName evidence="2">PH domain-containing protein</fullName>
    </recommendedName>
</protein>
<keyword evidence="4" id="KW-1185">Reference proteome</keyword>
<evidence type="ECO:0000313" key="4">
    <source>
        <dbReference type="Proteomes" id="UP000054107"/>
    </source>
</evidence>
<dbReference type="EMBL" id="LN729858">
    <property type="protein sequence ID" value="CEP13519.1"/>
    <property type="molecule type" value="Genomic_DNA"/>
</dbReference>
<feature type="compositionally biased region" description="Polar residues" evidence="1">
    <location>
        <begin position="181"/>
        <end position="193"/>
    </location>
</feature>
<dbReference type="CDD" id="cd00821">
    <property type="entry name" value="PH"/>
    <property type="match status" value="1"/>
</dbReference>
<reference evidence="3 4" key="1">
    <citation type="submission" date="2014-09" db="EMBL/GenBank/DDBJ databases">
        <authorList>
            <person name="Ellenberger Sabrina"/>
        </authorList>
    </citation>
    <scope>NUCLEOTIDE SEQUENCE [LARGE SCALE GENOMIC DNA]</scope>
    <source>
        <strain evidence="3 4">CBS 412.66</strain>
    </source>
</reference>
<name>A0A0B7N7S6_9FUNG</name>
<evidence type="ECO:0000259" key="2">
    <source>
        <dbReference type="PROSITE" id="PS50003"/>
    </source>
</evidence>
<dbReference type="PROSITE" id="PS50003">
    <property type="entry name" value="PH_DOMAIN"/>
    <property type="match status" value="1"/>
</dbReference>
<feature type="region of interest" description="Disordered" evidence="1">
    <location>
        <begin position="129"/>
        <end position="162"/>
    </location>
</feature>
<dbReference type="Proteomes" id="UP000054107">
    <property type="component" value="Unassembled WGS sequence"/>
</dbReference>
<gene>
    <name evidence="3" type="primary">PARPA_07603.1 scaffold 28606</name>
</gene>
<dbReference type="InterPro" id="IPR011993">
    <property type="entry name" value="PH-like_dom_sf"/>
</dbReference>
<dbReference type="Gene3D" id="2.30.29.30">
    <property type="entry name" value="Pleckstrin-homology domain (PH domain)/Phosphotyrosine-binding domain (PTB)"/>
    <property type="match status" value="1"/>
</dbReference>
<sequence length="282" mass="32373">MDSSSTPLSGWLHKLTTANTFGASRWQSRYFVLLDSEMRYYKDEHSVNASRTVNLGDIAQVIKTSLPNHPFCFRLEPTLYAKQHQYTKQQKKIWTMKCKSQIELDLWVSALNYRLYKLVNFVDSSEEEEEGEAQWQEQKQDEEPAGIVSPRLQPFSTPEQRRSQPFVSLIRVLATYSSDSFQQQQNINPQSRPLTKPKPSISRRRGVILSPLDIESIPGLDIDMLASTSSRESSIPSPAAEIKDEEFQNETNGRANKLEAHNAHVFNTSSPSFALYKERYHL</sequence>
<dbReference type="SUPFAM" id="SSF50729">
    <property type="entry name" value="PH domain-like"/>
    <property type="match status" value="1"/>
</dbReference>
<feature type="domain" description="PH" evidence="2">
    <location>
        <begin position="5"/>
        <end position="116"/>
    </location>
</feature>
<feature type="region of interest" description="Disordered" evidence="1">
    <location>
        <begin position="181"/>
        <end position="201"/>
    </location>
</feature>
<dbReference type="AlphaFoldDB" id="A0A0B7N7S6"/>
<proteinExistence type="predicted"/>
<dbReference type="InterPro" id="IPR001849">
    <property type="entry name" value="PH_domain"/>
</dbReference>
<dbReference type="Pfam" id="PF00169">
    <property type="entry name" value="PH"/>
    <property type="match status" value="1"/>
</dbReference>
<accession>A0A0B7N7S6</accession>
<evidence type="ECO:0000313" key="3">
    <source>
        <dbReference type="EMBL" id="CEP13519.1"/>
    </source>
</evidence>
<organism evidence="3 4">
    <name type="scientific">Parasitella parasitica</name>
    <dbReference type="NCBI Taxonomy" id="35722"/>
    <lineage>
        <taxon>Eukaryota</taxon>
        <taxon>Fungi</taxon>
        <taxon>Fungi incertae sedis</taxon>
        <taxon>Mucoromycota</taxon>
        <taxon>Mucoromycotina</taxon>
        <taxon>Mucoromycetes</taxon>
        <taxon>Mucorales</taxon>
        <taxon>Mucorineae</taxon>
        <taxon>Mucoraceae</taxon>
        <taxon>Parasitella</taxon>
    </lineage>
</organism>
<evidence type="ECO:0000256" key="1">
    <source>
        <dbReference type="SAM" id="MobiDB-lite"/>
    </source>
</evidence>
<dbReference type="OrthoDB" id="185175at2759"/>
<dbReference type="SMART" id="SM00233">
    <property type="entry name" value="PH"/>
    <property type="match status" value="1"/>
</dbReference>